<evidence type="ECO:0000256" key="1">
    <source>
        <dbReference type="ARBA" id="ARBA00004613"/>
    </source>
</evidence>
<dbReference type="RefSeq" id="XP_015261510.1">
    <property type="nucleotide sequence ID" value="XM_015406024.1"/>
</dbReference>
<feature type="domain" description="Transcobalamin-like C-terminal" evidence="16">
    <location>
        <begin position="359"/>
        <end position="436"/>
    </location>
</feature>
<evidence type="ECO:0000256" key="11">
    <source>
        <dbReference type="ARBA" id="ARBA00037184"/>
    </source>
</evidence>
<dbReference type="InterPro" id="IPR051588">
    <property type="entry name" value="Cobalamin_Transport"/>
</dbReference>
<evidence type="ECO:0000256" key="6">
    <source>
        <dbReference type="ARBA" id="ARBA00022723"/>
    </source>
</evidence>
<keyword evidence="9" id="KW-1015">Disulfide bond</keyword>
<dbReference type="RefSeq" id="XP_015261509.1">
    <property type="nucleotide sequence ID" value="XM_015406023.1"/>
</dbReference>
<evidence type="ECO:0000256" key="13">
    <source>
        <dbReference type="ARBA" id="ARBA00040958"/>
    </source>
</evidence>
<keyword evidence="6" id="KW-0479">Metal-binding</keyword>
<evidence type="ECO:0000256" key="7">
    <source>
        <dbReference type="ARBA" id="ARBA00022729"/>
    </source>
</evidence>
<dbReference type="InterPro" id="IPR027954">
    <property type="entry name" value="Transcobalamin-like_C"/>
</dbReference>
<dbReference type="PANTHER" id="PTHR10559">
    <property type="entry name" value="TRANSCOBALAMIN-1/GASTRIC INTRINSIC FACTOR"/>
    <property type="match status" value="1"/>
</dbReference>
<comment type="function">
    <text evidence="11">Primary vitamin B12-binding and transport protein. Delivers cobalamin to cells.</text>
</comment>
<comment type="subcellular location">
    <subcellularLocation>
        <location evidence="1">Secreted</location>
    </subcellularLocation>
</comment>
<feature type="signal peptide" evidence="15">
    <location>
        <begin position="1"/>
        <end position="21"/>
    </location>
</feature>
<gene>
    <name evidence="18 19 20" type="primary">TCN2</name>
</gene>
<evidence type="ECO:0000256" key="2">
    <source>
        <dbReference type="ARBA" id="ARBA00006449"/>
    </source>
</evidence>
<evidence type="ECO:0000259" key="16">
    <source>
        <dbReference type="Pfam" id="PF14478"/>
    </source>
</evidence>
<evidence type="ECO:0000256" key="10">
    <source>
        <dbReference type="ARBA" id="ARBA00023285"/>
    </source>
</evidence>
<evidence type="ECO:0000256" key="15">
    <source>
        <dbReference type="SAM" id="SignalP"/>
    </source>
</evidence>
<reference evidence="18 19" key="1">
    <citation type="submission" date="2025-05" db="UniProtKB">
        <authorList>
            <consortium name="RefSeq"/>
        </authorList>
    </citation>
    <scope>IDENTIFICATION</scope>
</reference>
<evidence type="ECO:0000313" key="19">
    <source>
        <dbReference type="RefSeq" id="XP_015261509.1"/>
    </source>
</evidence>
<comment type="subunit">
    <text evidence="12">Interacts with CD320 (via LDL-receptor class A domains).</text>
</comment>
<dbReference type="Gene3D" id="2.170.130.30">
    <property type="match status" value="1"/>
</dbReference>
<keyword evidence="5" id="KW-0964">Secreted</keyword>
<evidence type="ECO:0000256" key="14">
    <source>
        <dbReference type="ARBA" id="ARBA00041463"/>
    </source>
</evidence>
<evidence type="ECO:0000256" key="4">
    <source>
        <dbReference type="ARBA" id="ARBA00022448"/>
    </source>
</evidence>
<keyword evidence="8" id="KW-0406">Ion transport</keyword>
<dbReference type="InterPro" id="IPR002157">
    <property type="entry name" value="Cbl-bd_prot"/>
</dbReference>
<dbReference type="Proteomes" id="UP000694871">
    <property type="component" value="Unplaced"/>
</dbReference>
<protein>
    <recommendedName>
        <fullName evidence="13">Transcobalamin-2</fullName>
    </recommendedName>
    <alternativeName>
        <fullName evidence="14">Transcobalamin II</fullName>
    </alternativeName>
</protein>
<dbReference type="Pfam" id="PF14478">
    <property type="entry name" value="DUF4430"/>
    <property type="match status" value="1"/>
</dbReference>
<dbReference type="PANTHER" id="PTHR10559:SF14">
    <property type="entry name" value="TRANSCOBALAMIN-2"/>
    <property type="match status" value="1"/>
</dbReference>
<dbReference type="GeneID" id="107105965"/>
<comment type="similarity">
    <text evidence="2">Belongs to the eukaryotic cobalamin transport proteins family.</text>
</comment>
<dbReference type="Pfam" id="PF01122">
    <property type="entry name" value="Cobalamin_bind"/>
    <property type="match status" value="1"/>
</dbReference>
<keyword evidence="10" id="KW-0170">Cobalt</keyword>
<organism evidence="17 20">
    <name type="scientific">Gekko japonicus</name>
    <name type="common">Schlegel's Japanese gecko</name>
    <dbReference type="NCBI Taxonomy" id="146911"/>
    <lineage>
        <taxon>Eukaryota</taxon>
        <taxon>Metazoa</taxon>
        <taxon>Chordata</taxon>
        <taxon>Craniata</taxon>
        <taxon>Vertebrata</taxon>
        <taxon>Euteleostomi</taxon>
        <taxon>Lepidosauria</taxon>
        <taxon>Squamata</taxon>
        <taxon>Bifurcata</taxon>
        <taxon>Gekkota</taxon>
        <taxon>Gekkonidae</taxon>
        <taxon>Gekkoninae</taxon>
        <taxon>Gekko</taxon>
    </lineage>
</organism>
<evidence type="ECO:0000313" key="17">
    <source>
        <dbReference type="Proteomes" id="UP000694871"/>
    </source>
</evidence>
<dbReference type="Gene3D" id="1.50.10.20">
    <property type="match status" value="1"/>
</dbReference>
<keyword evidence="7 15" id="KW-0732">Signal</keyword>
<accession>A0ABM1JJ73</accession>
<evidence type="ECO:0000256" key="8">
    <source>
        <dbReference type="ARBA" id="ARBA00023065"/>
    </source>
</evidence>
<keyword evidence="17" id="KW-1185">Reference proteome</keyword>
<keyword evidence="3" id="KW-0171">Cobalt transport</keyword>
<evidence type="ECO:0000256" key="3">
    <source>
        <dbReference type="ARBA" id="ARBA00022426"/>
    </source>
</evidence>
<feature type="chain" id="PRO_5045022577" description="Transcobalamin-2" evidence="15">
    <location>
        <begin position="22"/>
        <end position="438"/>
    </location>
</feature>
<dbReference type="RefSeq" id="XP_015261508.1">
    <property type="nucleotide sequence ID" value="XM_015406022.1"/>
</dbReference>
<evidence type="ECO:0000256" key="12">
    <source>
        <dbReference type="ARBA" id="ARBA00038518"/>
    </source>
</evidence>
<proteinExistence type="inferred from homology"/>
<keyword evidence="4" id="KW-0813">Transport</keyword>
<evidence type="ECO:0000256" key="9">
    <source>
        <dbReference type="ARBA" id="ARBA00023157"/>
    </source>
</evidence>
<evidence type="ECO:0000256" key="5">
    <source>
        <dbReference type="ARBA" id="ARBA00022525"/>
    </source>
</evidence>
<evidence type="ECO:0000313" key="20">
    <source>
        <dbReference type="RefSeq" id="XP_015261510.1"/>
    </source>
</evidence>
<evidence type="ECO:0000313" key="18">
    <source>
        <dbReference type="RefSeq" id="XP_015261508.1"/>
    </source>
</evidence>
<sequence>MDRPRWLSAFLLHSLFATIQLCEIPSGRTHQIKSLNKELLKLTEDASRQPNPSVYLGLRLSDYHIRERESQYLQRLKEVFQPSSISIPTPASGQEQPNTGQLALYLLALRAACQDMETTLERQLVTQLKLHLHKEKGSIVAHENNGRPLTNYYQYGLGVLALCVHNKKVDVHVISKLLAAEKHGRFEHGSQLFVDTEAMAGLAFVCLERATFYTPELVAELNQAVGRVKKKIFQAQTPNGTFGNIYSSPLAVQFLIAAGVKNKEPECPNGMAALLGKLEEGSFQNPLVGSQLLPVLYGKSYVDIASMECRTEEDSLVLGTSAPEPRVTSQDTKITIHLIVKRPPRSLPLYNDFVRVPAGSSLLDVLKAAEKWSFKPFSFETQETFSGPMLTSVMGVKARQGERKYWKILQFPHTTVEQGIADYIPQDDESIILKFTPW</sequence>
<name>A0ABM1JJ73_GEKJA</name>